<dbReference type="EMBL" id="OR769219">
    <property type="protein sequence ID" value="WQJ51624.1"/>
    <property type="molecule type" value="Genomic_DNA"/>
</dbReference>
<evidence type="ECO:0000313" key="1">
    <source>
        <dbReference type="EMBL" id="WQJ51624.1"/>
    </source>
</evidence>
<dbReference type="Proteomes" id="UP001348805">
    <property type="component" value="Segment"/>
</dbReference>
<accession>A0ABZ0Z3S1</accession>
<evidence type="ECO:0000313" key="2">
    <source>
        <dbReference type="Proteomes" id="UP001348805"/>
    </source>
</evidence>
<name>A0ABZ0Z3S1_9CAUD</name>
<organism evidence="1 2">
    <name type="scientific">phage Lak_Megaphage_RVC_AP3_GC26</name>
    <dbReference type="NCBI Taxonomy" id="3109225"/>
    <lineage>
        <taxon>Viruses</taxon>
        <taxon>Duplodnaviria</taxon>
        <taxon>Heunggongvirae</taxon>
        <taxon>Uroviricota</taxon>
        <taxon>Caudoviricetes</taxon>
        <taxon>Caudoviricetes code 15 clade</taxon>
    </lineage>
</organism>
<sequence>MDNIVLSQLKESFEREEEKLKILQKKEEEMFWKTKGFKTWEEIVSYLKETNKTLYNYGDTLKWNSDKNMIEHHYQCSDGNDCNFWYETEFLSENEFIGYHKIIDKKYSDVCRNTYGYIYGWTK</sequence>
<protein>
    <submittedName>
        <fullName evidence="1">Uncharacterized protein</fullName>
    </submittedName>
</protein>
<reference evidence="1 2" key="1">
    <citation type="submission" date="2023-11" db="EMBL/GenBank/DDBJ databases">
        <authorList>
            <person name="Cook R."/>
            <person name="Crisci M."/>
            <person name="Pye H."/>
            <person name="Adriaenssens E."/>
            <person name="Santini J."/>
        </authorList>
    </citation>
    <scope>NUCLEOTIDE SEQUENCE [LARGE SCALE GENOMIC DNA]</scope>
    <source>
        <strain evidence="1">Lak_Megaphage_RVC_AP3_GC26</strain>
    </source>
</reference>
<proteinExistence type="predicted"/>
<keyword evidence="2" id="KW-1185">Reference proteome</keyword>